<accession>A0A914SFY3</accession>
<proteinExistence type="predicted"/>
<dbReference type="AlphaFoldDB" id="A0A914SFY3"/>
<reference evidence="2" key="1">
    <citation type="submission" date="2022-11" db="UniProtKB">
        <authorList>
            <consortium name="WormBaseParasite"/>
        </authorList>
    </citation>
    <scope>IDENTIFICATION</scope>
</reference>
<name>A0A914SFY3_PAREQ</name>
<organism evidence="1 2">
    <name type="scientific">Parascaris equorum</name>
    <name type="common">Equine roundworm</name>
    <dbReference type="NCBI Taxonomy" id="6256"/>
    <lineage>
        <taxon>Eukaryota</taxon>
        <taxon>Metazoa</taxon>
        <taxon>Ecdysozoa</taxon>
        <taxon>Nematoda</taxon>
        <taxon>Chromadorea</taxon>
        <taxon>Rhabditida</taxon>
        <taxon>Spirurina</taxon>
        <taxon>Ascaridomorpha</taxon>
        <taxon>Ascaridoidea</taxon>
        <taxon>Ascarididae</taxon>
        <taxon>Parascaris</taxon>
    </lineage>
</organism>
<dbReference type="WBParaSite" id="PEQ_0001291601-mRNA-1">
    <property type="protein sequence ID" value="PEQ_0001291601-mRNA-1"/>
    <property type="gene ID" value="PEQ_0001291601"/>
</dbReference>
<evidence type="ECO:0000313" key="2">
    <source>
        <dbReference type="WBParaSite" id="PEQ_0001291601-mRNA-1"/>
    </source>
</evidence>
<dbReference type="Proteomes" id="UP000887564">
    <property type="component" value="Unplaced"/>
</dbReference>
<evidence type="ECO:0000313" key="1">
    <source>
        <dbReference type="Proteomes" id="UP000887564"/>
    </source>
</evidence>
<protein>
    <submittedName>
        <fullName evidence="2">Uncharacterized protein</fullName>
    </submittedName>
</protein>
<sequence>MLKVHDFGACEHCYLMAGHLTNTSSAGGECPVVSVWKLPGGYGGGGASCGPGGGGGAGYYGGEGGRKYHGSGGRSFAANKNSFVDAG</sequence>
<keyword evidence="1" id="KW-1185">Reference proteome</keyword>